<dbReference type="Pfam" id="PF08323">
    <property type="entry name" value="Glyco_transf_5"/>
    <property type="match status" value="1"/>
</dbReference>
<dbReference type="EMBL" id="UHJL01000002">
    <property type="protein sequence ID" value="SUQ24026.1"/>
    <property type="molecule type" value="Genomic_DNA"/>
</dbReference>
<evidence type="ECO:0000256" key="2">
    <source>
        <dbReference type="ARBA" id="ARBA00012588"/>
    </source>
</evidence>
<feature type="domain" description="Starch synthase catalytic" evidence="5">
    <location>
        <begin position="2"/>
        <end position="235"/>
    </location>
</feature>
<gene>
    <name evidence="6" type="ORF">SAMN05661053_1416</name>
</gene>
<dbReference type="InterPro" id="IPR013534">
    <property type="entry name" value="Starch_synth_cat_dom"/>
</dbReference>
<proteinExistence type="predicted"/>
<evidence type="ECO:0000259" key="5">
    <source>
        <dbReference type="Pfam" id="PF08323"/>
    </source>
</evidence>
<comment type="catalytic activity">
    <reaction evidence="1">
        <text>[(1-&gt;4)-alpha-D-glucosyl](n) + ADP-alpha-D-glucose = [(1-&gt;4)-alpha-D-glucosyl](n+1) + ADP + H(+)</text>
        <dbReference type="Rhea" id="RHEA:18189"/>
        <dbReference type="Rhea" id="RHEA-COMP:9584"/>
        <dbReference type="Rhea" id="RHEA-COMP:9587"/>
        <dbReference type="ChEBI" id="CHEBI:15378"/>
        <dbReference type="ChEBI" id="CHEBI:15444"/>
        <dbReference type="ChEBI" id="CHEBI:57498"/>
        <dbReference type="ChEBI" id="CHEBI:456216"/>
        <dbReference type="EC" id="2.4.1.21"/>
    </reaction>
</comment>
<evidence type="ECO:0000313" key="6">
    <source>
        <dbReference type="EMBL" id="SUQ24026.1"/>
    </source>
</evidence>
<dbReference type="PANTHER" id="PTHR45825">
    <property type="entry name" value="GRANULE-BOUND STARCH SYNTHASE 1, CHLOROPLASTIC/AMYLOPLASTIC"/>
    <property type="match status" value="1"/>
</dbReference>
<dbReference type="AlphaFoldDB" id="A0A380S635"/>
<dbReference type="Gene3D" id="3.40.50.2000">
    <property type="entry name" value="Glycogen Phosphorylase B"/>
    <property type="match status" value="2"/>
</dbReference>
<evidence type="ECO:0000256" key="1">
    <source>
        <dbReference type="ARBA" id="ARBA00001478"/>
    </source>
</evidence>
<evidence type="ECO:0000313" key="7">
    <source>
        <dbReference type="Proteomes" id="UP000255423"/>
    </source>
</evidence>
<sequence length="477" mass="53655">MNILVVTPEAGNWKVPSPLATAVNCMTQAFANAGSQVVTCSPFYKDHIIDSDKYHCVFKGVEALQNKPFEVWRSDDDPLHTYIYNEEYFGRPYVYGPPHSLPYSDNHLRFAMFASAVLTYCTQSNFEFQAILGHEWGGALVGALCHTVYQEAFHNIPFFFNVHNITYDFHVQPSEIEKIGLPRKDFNMDGYEFWGKVSLLKAGILYANKVLFPSSGYRDAMLNTNLPGGLSGFLNRNSEKLLGIQFGVNYKFWDFNDEAKRPIKEAKRNAKASLGRQFDMDLTNKLIIYSHMDMDSGNASETLATILSDIAKENALIIVGIPPEHPEWNYYQEVANQYGNFIRILQFDSEEANNREKLRDTLAASDLLFAANLQEPSASIILKAMAAGTLPLTGRNVGIASMLTDYTLETAGEANAFLVDDANAPHQMLRRIKDAITVYNTEVADWDKCVVNAYSGFHYEWAKTISKYLLILGELGL</sequence>
<keyword evidence="3" id="KW-0328">Glycosyltransferase</keyword>
<dbReference type="PANTHER" id="PTHR45825:SF11">
    <property type="entry name" value="ALPHA AMYLASE DOMAIN-CONTAINING PROTEIN"/>
    <property type="match status" value="1"/>
</dbReference>
<dbReference type="SUPFAM" id="SSF53756">
    <property type="entry name" value="UDP-Glycosyltransferase/glycogen phosphorylase"/>
    <property type="match status" value="1"/>
</dbReference>
<evidence type="ECO:0000256" key="4">
    <source>
        <dbReference type="ARBA" id="ARBA00022679"/>
    </source>
</evidence>
<dbReference type="GO" id="GO:0009011">
    <property type="term" value="F:alpha-1,4-glucan glucosyltransferase (ADP-glucose donor) activity"/>
    <property type="evidence" value="ECO:0007669"/>
    <property type="project" value="UniProtKB-EC"/>
</dbReference>
<reference evidence="6 7" key="1">
    <citation type="submission" date="2017-08" db="EMBL/GenBank/DDBJ databases">
        <authorList>
            <person name="de Groot N.N."/>
        </authorList>
    </citation>
    <scope>NUCLEOTIDE SEQUENCE [LARGE SCALE GENOMIC DNA]</scope>
    <source>
        <strain evidence="6 7">HM2</strain>
    </source>
</reference>
<accession>A0A380S635</accession>
<evidence type="ECO:0000256" key="3">
    <source>
        <dbReference type="ARBA" id="ARBA00022676"/>
    </source>
</evidence>
<keyword evidence="4" id="KW-0808">Transferase</keyword>
<dbReference type="RefSeq" id="WP_109572626.1">
    <property type="nucleotide sequence ID" value="NZ_UHJL01000002.1"/>
</dbReference>
<dbReference type="Proteomes" id="UP000255423">
    <property type="component" value="Unassembled WGS sequence"/>
</dbReference>
<protein>
    <recommendedName>
        <fullName evidence="2">starch synthase</fullName>
        <ecNumber evidence="2">2.4.1.21</ecNumber>
    </recommendedName>
</protein>
<name>A0A380S635_FIBSU</name>
<organism evidence="6 7">
    <name type="scientific">Fibrobacter succinogenes</name>
    <name type="common">Bacteroides succinogenes</name>
    <dbReference type="NCBI Taxonomy" id="833"/>
    <lineage>
        <taxon>Bacteria</taxon>
        <taxon>Pseudomonadati</taxon>
        <taxon>Fibrobacterota</taxon>
        <taxon>Fibrobacteria</taxon>
        <taxon>Fibrobacterales</taxon>
        <taxon>Fibrobacteraceae</taxon>
        <taxon>Fibrobacter</taxon>
    </lineage>
</organism>
<dbReference type="EC" id="2.4.1.21" evidence="2"/>